<evidence type="ECO:0000313" key="3">
    <source>
        <dbReference type="Proteomes" id="UP001168540"/>
    </source>
</evidence>
<keyword evidence="3" id="KW-1185">Reference proteome</keyword>
<dbReference type="RefSeq" id="WP_289829636.1">
    <property type="nucleotide sequence ID" value="NZ_JAUEDK010000012.1"/>
</dbReference>
<protein>
    <submittedName>
        <fullName evidence="2">ParB/Srx family N-terminal domain-containing protein</fullName>
    </submittedName>
</protein>
<sequence>MRRLVLALLLGLLGNLASAETLPACTPQSAVGSRCEVPLVQLHPTQPGVGLMQVADERARLAKRAGKDSPEAFQTYLIKKRIPIVIGPDGGFYLVDRHHLSRALWDNGVRQVPAEIEGRLADAAGFWPTMQARHWAWLKDEHGKALDPATLPATIAALPDYPYRSLAGYAEHAGLFRKDGQVYFIEFAWAQYLGEQLGWRPIERATLPATLEAARAAACAPAAADLPGYSGAVCPTH</sequence>
<dbReference type="Proteomes" id="UP001168540">
    <property type="component" value="Unassembled WGS sequence"/>
</dbReference>
<dbReference type="SUPFAM" id="SSF110849">
    <property type="entry name" value="ParB/Sulfiredoxin"/>
    <property type="match status" value="1"/>
</dbReference>
<evidence type="ECO:0000313" key="2">
    <source>
        <dbReference type="EMBL" id="MDN0075047.1"/>
    </source>
</evidence>
<gene>
    <name evidence="2" type="ORF">QU481_09070</name>
</gene>
<feature type="chain" id="PRO_5046744386" evidence="1">
    <location>
        <begin position="20"/>
        <end position="237"/>
    </location>
</feature>
<dbReference type="Pfam" id="PF08857">
    <property type="entry name" value="ParBc_2"/>
    <property type="match status" value="1"/>
</dbReference>
<dbReference type="InterPro" id="IPR036086">
    <property type="entry name" value="ParB/Sulfiredoxin_sf"/>
</dbReference>
<accession>A0ABT7XMN1</accession>
<name>A0ABT7XMN1_9NEIS</name>
<proteinExistence type="predicted"/>
<dbReference type="InterPro" id="IPR014956">
    <property type="entry name" value="ParBc_2"/>
</dbReference>
<dbReference type="PIRSF" id="PIRSF029669">
    <property type="entry name" value="UCP029669"/>
    <property type="match status" value="1"/>
</dbReference>
<dbReference type="Gene3D" id="1.10.8.10">
    <property type="entry name" value="DNA helicase RuvA subunit, C-terminal domain"/>
    <property type="match status" value="1"/>
</dbReference>
<organism evidence="2 3">
    <name type="scientific">Crenobacter oryzisoli</name>
    <dbReference type="NCBI Taxonomy" id="3056844"/>
    <lineage>
        <taxon>Bacteria</taxon>
        <taxon>Pseudomonadati</taxon>
        <taxon>Pseudomonadota</taxon>
        <taxon>Betaproteobacteria</taxon>
        <taxon>Neisseriales</taxon>
        <taxon>Neisseriaceae</taxon>
        <taxon>Crenobacter</taxon>
    </lineage>
</organism>
<dbReference type="CDD" id="cd16390">
    <property type="entry name" value="ParB_N_Srx_like"/>
    <property type="match status" value="1"/>
</dbReference>
<keyword evidence="1" id="KW-0732">Signal</keyword>
<dbReference type="InterPro" id="IPR016932">
    <property type="entry name" value="UCP029669"/>
</dbReference>
<evidence type="ECO:0000256" key="1">
    <source>
        <dbReference type="SAM" id="SignalP"/>
    </source>
</evidence>
<reference evidence="2" key="1">
    <citation type="submission" date="2023-06" db="EMBL/GenBank/DDBJ databases">
        <authorList>
            <person name="Zhang S."/>
        </authorList>
    </citation>
    <scope>NUCLEOTIDE SEQUENCE</scope>
    <source>
        <strain evidence="2">SG2303</strain>
    </source>
</reference>
<comment type="caution">
    <text evidence="2">The sequence shown here is derived from an EMBL/GenBank/DDBJ whole genome shotgun (WGS) entry which is preliminary data.</text>
</comment>
<dbReference type="EMBL" id="JAUEDK010000012">
    <property type="protein sequence ID" value="MDN0075047.1"/>
    <property type="molecule type" value="Genomic_DNA"/>
</dbReference>
<dbReference type="Gene3D" id="3.90.1530.10">
    <property type="entry name" value="Conserved hypothetical protein from pyrococcus furiosus pfu- 392566-001, ParB domain"/>
    <property type="match status" value="1"/>
</dbReference>
<feature type="signal peptide" evidence="1">
    <location>
        <begin position="1"/>
        <end position="19"/>
    </location>
</feature>